<keyword evidence="3" id="KW-1185">Reference proteome</keyword>
<keyword evidence="1" id="KW-1133">Transmembrane helix</keyword>
<organism evidence="2 3">
    <name type="scientific">Clostridium sartagoforme</name>
    <dbReference type="NCBI Taxonomy" id="84031"/>
    <lineage>
        <taxon>Bacteria</taxon>
        <taxon>Bacillati</taxon>
        <taxon>Bacillota</taxon>
        <taxon>Clostridia</taxon>
        <taxon>Eubacteriales</taxon>
        <taxon>Clostridiaceae</taxon>
        <taxon>Clostridium</taxon>
    </lineage>
</organism>
<keyword evidence="1" id="KW-0812">Transmembrane</keyword>
<name>A0A4S2DJC6_9CLOT</name>
<proteinExistence type="predicted"/>
<reference evidence="2 3" key="1">
    <citation type="submission" date="2019-04" db="EMBL/GenBank/DDBJ databases">
        <title>Microbes associate with the intestines of laboratory mice.</title>
        <authorList>
            <person name="Navarre W."/>
            <person name="Wong E."/>
            <person name="Huang K."/>
            <person name="Tropini C."/>
            <person name="Ng K."/>
            <person name="Yu B."/>
        </authorList>
    </citation>
    <scope>NUCLEOTIDE SEQUENCE [LARGE SCALE GENOMIC DNA]</scope>
    <source>
        <strain evidence="2 3">NM50_B9-20</strain>
    </source>
</reference>
<evidence type="ECO:0000313" key="2">
    <source>
        <dbReference type="EMBL" id="TGY42298.1"/>
    </source>
</evidence>
<gene>
    <name evidence="2" type="ORF">E5347_08740</name>
</gene>
<feature type="transmembrane region" description="Helical" evidence="1">
    <location>
        <begin position="20"/>
        <end position="40"/>
    </location>
</feature>
<dbReference type="AlphaFoldDB" id="A0A4S2DJC6"/>
<evidence type="ECO:0000256" key="1">
    <source>
        <dbReference type="SAM" id="Phobius"/>
    </source>
</evidence>
<keyword evidence="1" id="KW-0472">Membrane</keyword>
<dbReference type="EMBL" id="SRYR01000003">
    <property type="protein sequence ID" value="TGY42298.1"/>
    <property type="molecule type" value="Genomic_DNA"/>
</dbReference>
<protein>
    <submittedName>
        <fullName evidence="2">Uncharacterized protein</fullName>
    </submittedName>
</protein>
<sequence>MEKVRYIWSQKQTDEKVLTVIASFSSISIIIFVGMQILGIKIEINASDPLLGVIMLIQAIQNWMKSRVVAILSLCAAILSLLGGLL</sequence>
<evidence type="ECO:0000313" key="3">
    <source>
        <dbReference type="Proteomes" id="UP000306888"/>
    </source>
</evidence>
<comment type="caution">
    <text evidence="2">The sequence shown here is derived from an EMBL/GenBank/DDBJ whole genome shotgun (WGS) entry which is preliminary data.</text>
</comment>
<feature type="transmembrane region" description="Helical" evidence="1">
    <location>
        <begin position="68"/>
        <end position="85"/>
    </location>
</feature>
<dbReference type="Proteomes" id="UP000306888">
    <property type="component" value="Unassembled WGS sequence"/>
</dbReference>
<accession>A0A4S2DJC6</accession>
<dbReference type="OrthoDB" id="1913543at2"/>
<dbReference type="RefSeq" id="WP_136006495.1">
    <property type="nucleotide sequence ID" value="NZ_SRYR01000003.1"/>
</dbReference>